<evidence type="ECO:0000313" key="2">
    <source>
        <dbReference type="Proteomes" id="UP001056535"/>
    </source>
</evidence>
<dbReference type="Pfam" id="PF13671">
    <property type="entry name" value="AAA_33"/>
    <property type="match status" value="1"/>
</dbReference>
<organism evidence="1 2">
    <name type="scientific">Ornithinimicrobium cryptoxanthini</name>
    <dbReference type="NCBI Taxonomy" id="2934161"/>
    <lineage>
        <taxon>Bacteria</taxon>
        <taxon>Bacillati</taxon>
        <taxon>Actinomycetota</taxon>
        <taxon>Actinomycetes</taxon>
        <taxon>Micrococcales</taxon>
        <taxon>Ornithinimicrobiaceae</taxon>
        <taxon>Ornithinimicrobium</taxon>
    </lineage>
</organism>
<dbReference type="InterPro" id="IPR027417">
    <property type="entry name" value="P-loop_NTPase"/>
</dbReference>
<gene>
    <name evidence="1" type="ORF">NF557_04775</name>
</gene>
<dbReference type="GO" id="GO:0005524">
    <property type="term" value="F:ATP binding"/>
    <property type="evidence" value="ECO:0007669"/>
    <property type="project" value="UniProtKB-KW"/>
</dbReference>
<keyword evidence="1" id="KW-0067">ATP-binding</keyword>
<name>A0ABY4YM45_9MICO</name>
<evidence type="ECO:0000313" key="1">
    <source>
        <dbReference type="EMBL" id="USQ77232.1"/>
    </source>
</evidence>
<proteinExistence type="predicted"/>
<sequence length="218" mass="23983">MSATDPSPARVLVLAGPSGAGKSRLARRLHAAHGWPVVQLDDFYREVDDPDLPMSPQVGLPDWDDVRSWRLADAVEALETLCRDGAVEVPVYDISASRATGTHRLERGGCPIVVAEGIFAAHTISDLTDRGLLAAAWCIRNRPWKTFARRLVRDLAERRKPPLTLVRRGLALRRLEPGIVRAQQALGAEPMTAREAEARIPDLVTHFEQEGHRRGAAS</sequence>
<dbReference type="Gene3D" id="3.40.50.300">
    <property type="entry name" value="P-loop containing nucleotide triphosphate hydrolases"/>
    <property type="match status" value="1"/>
</dbReference>
<dbReference type="PANTHER" id="PTHR10285">
    <property type="entry name" value="URIDINE KINASE"/>
    <property type="match status" value="1"/>
</dbReference>
<dbReference type="EMBL" id="CP099490">
    <property type="protein sequence ID" value="USQ77232.1"/>
    <property type="molecule type" value="Genomic_DNA"/>
</dbReference>
<accession>A0ABY4YM45</accession>
<keyword evidence="2" id="KW-1185">Reference proteome</keyword>
<dbReference type="RefSeq" id="WP_252622151.1">
    <property type="nucleotide sequence ID" value="NZ_CP099490.1"/>
</dbReference>
<keyword evidence="1" id="KW-0547">Nucleotide-binding</keyword>
<protein>
    <submittedName>
        <fullName evidence="1">ATP-binding protein</fullName>
    </submittedName>
</protein>
<dbReference type="Proteomes" id="UP001056535">
    <property type="component" value="Chromosome"/>
</dbReference>
<dbReference type="SUPFAM" id="SSF52540">
    <property type="entry name" value="P-loop containing nucleoside triphosphate hydrolases"/>
    <property type="match status" value="1"/>
</dbReference>
<reference evidence="1" key="1">
    <citation type="submission" date="2022-06" db="EMBL/GenBank/DDBJ databases">
        <title>Ornithinimicrobium JY.X270.</title>
        <authorList>
            <person name="Huang Y."/>
        </authorList>
    </citation>
    <scope>NUCLEOTIDE SEQUENCE</scope>
    <source>
        <strain evidence="1">JY.X270</strain>
    </source>
</reference>
<dbReference type="PRINTS" id="PR00988">
    <property type="entry name" value="URIDINKINASE"/>
</dbReference>